<name>A0A5Q4BZX3_9PEZI</name>
<feature type="region of interest" description="Disordered" evidence="1">
    <location>
        <begin position="1"/>
        <end position="59"/>
    </location>
</feature>
<protein>
    <submittedName>
        <fullName evidence="2">Uncharacterized protein</fullName>
    </submittedName>
</protein>
<proteinExistence type="predicted"/>
<sequence length="59" mass="6593">MMNPGARRWGSRRSAPRQTGLRAEQTTNHQQARRNAKRDGWLEGTGMKSAWAIDSVPTG</sequence>
<gene>
    <name evidence="2" type="ORF">CSHISOI_03347</name>
</gene>
<dbReference type="Proteomes" id="UP000326340">
    <property type="component" value="Unassembled WGS sequence"/>
</dbReference>
<dbReference type="EMBL" id="PUHP01000197">
    <property type="protein sequence ID" value="TQN72159.1"/>
    <property type="molecule type" value="Genomic_DNA"/>
</dbReference>
<accession>A0A5Q4BZX3</accession>
<evidence type="ECO:0000313" key="2">
    <source>
        <dbReference type="EMBL" id="TQN72159.1"/>
    </source>
</evidence>
<comment type="caution">
    <text evidence="2">The sequence shown here is derived from an EMBL/GenBank/DDBJ whole genome shotgun (WGS) entry which is preliminary data.</text>
</comment>
<dbReference type="AlphaFoldDB" id="A0A5Q4BZX3"/>
<keyword evidence="3" id="KW-1185">Reference proteome</keyword>
<evidence type="ECO:0000313" key="3">
    <source>
        <dbReference type="Proteomes" id="UP000326340"/>
    </source>
</evidence>
<reference evidence="2 3" key="1">
    <citation type="journal article" date="2019" name="Sci. Rep.">
        <title>Colletotrichum shisoi sp. nov., an anthracnose pathogen of Perilla frutescens in Japan: molecular phylogenetic, morphological and genomic evidence.</title>
        <authorList>
            <person name="Gan P."/>
            <person name="Tsushima A."/>
            <person name="Hiroyama R."/>
            <person name="Narusaka M."/>
            <person name="Takano Y."/>
            <person name="Narusaka Y."/>
            <person name="Kawaradani M."/>
            <person name="Damm U."/>
            <person name="Shirasu K."/>
        </authorList>
    </citation>
    <scope>NUCLEOTIDE SEQUENCE [LARGE SCALE GENOMIC DNA]</scope>
    <source>
        <strain evidence="2 3">PG-2018a</strain>
    </source>
</reference>
<evidence type="ECO:0000256" key="1">
    <source>
        <dbReference type="SAM" id="MobiDB-lite"/>
    </source>
</evidence>
<organism evidence="2 3">
    <name type="scientific">Colletotrichum shisoi</name>
    <dbReference type="NCBI Taxonomy" id="2078593"/>
    <lineage>
        <taxon>Eukaryota</taxon>
        <taxon>Fungi</taxon>
        <taxon>Dikarya</taxon>
        <taxon>Ascomycota</taxon>
        <taxon>Pezizomycotina</taxon>
        <taxon>Sordariomycetes</taxon>
        <taxon>Hypocreomycetidae</taxon>
        <taxon>Glomerellales</taxon>
        <taxon>Glomerellaceae</taxon>
        <taxon>Colletotrichum</taxon>
        <taxon>Colletotrichum destructivum species complex</taxon>
    </lineage>
</organism>